<comment type="caution">
    <text evidence="11">The sequence shown here is derived from an EMBL/GenBank/DDBJ whole genome shotgun (WGS) entry which is preliminary data.</text>
</comment>
<keyword evidence="2 7" id="KW-0349">Heme</keyword>
<dbReference type="InterPro" id="IPR001128">
    <property type="entry name" value="Cyt_P450"/>
</dbReference>
<accession>A0A200PRY5</accession>
<dbReference type="EMBL" id="MVGT01004225">
    <property type="protein sequence ID" value="OVA01011.1"/>
    <property type="molecule type" value="Genomic_DNA"/>
</dbReference>
<sequence length="542" mass="61818">MEILYYIFLAASLFVLSNTLLLVIRRSKKKKKNQLPPSPQAFPVIGHLHLLKKPLYQTLTTISKQYSPILSLRFGSRPVLVVSSPSMAEECLSKNDVVFANRPRLMIGKYLGQDYTTVAWASYGQNWRNLRKITTLEIFSSARLQVFSNMRADEVRCMIRRLLVSPFSTYTTDDGGAGSYGYRTVDLKSTLFELTLNILMRMMVGKRYIYFGDEDEMRHLDDEARRFREIVSESFALGEASNILDFLPVLRWVGLFNETEKRMMRVQERRDAFMQELIEEERRQRLKSTNDSAGINEEDRKKIMTMIDVLLSLQNNEPEYYTDQRIGGVLLVLLSAGTDTSAGTMEWVMSLLLNNPDVLKKAKEEIDLQVGHNRLVNESDLTNLPYLNAIINETLRMYPAAPLLVPHESSKECVIGGYNIPSGTMLLVNVWAIQNDSKLWDEPNKFKPERFQGMELGGVVNKSRFKLMSFGSGRRGCPGEGMAMRVIGLALGSLIQCFEWERVNPEEMVDMSKGMGLTMNKARPLEANCRPHPTMLNLLSQL</sequence>
<keyword evidence="5 7" id="KW-0408">Iron</keyword>
<keyword evidence="10" id="KW-1133">Transmembrane helix</keyword>
<dbReference type="AlphaFoldDB" id="A0A200PRY5"/>
<evidence type="ECO:0000256" key="5">
    <source>
        <dbReference type="ARBA" id="ARBA00023004"/>
    </source>
</evidence>
<dbReference type="InterPro" id="IPR002401">
    <property type="entry name" value="Cyt_P450_E_grp-I"/>
</dbReference>
<keyword evidence="3 7" id="KW-0479">Metal-binding</keyword>
<evidence type="ECO:0000256" key="10">
    <source>
        <dbReference type="SAM" id="Phobius"/>
    </source>
</evidence>
<comment type="cofactor">
    <cofactor evidence="7">
        <name>heme</name>
        <dbReference type="ChEBI" id="CHEBI:30413"/>
    </cofactor>
</comment>
<dbReference type="Pfam" id="PF00067">
    <property type="entry name" value="p450"/>
    <property type="match status" value="1"/>
</dbReference>
<dbReference type="GO" id="GO:0004497">
    <property type="term" value="F:monooxygenase activity"/>
    <property type="evidence" value="ECO:0007669"/>
    <property type="project" value="UniProtKB-KW"/>
</dbReference>
<dbReference type="GO" id="GO:0033075">
    <property type="term" value="P:isoquinoline alkaloid biosynthetic process"/>
    <property type="evidence" value="ECO:0007669"/>
    <property type="project" value="UniProtKB-ARBA"/>
</dbReference>
<dbReference type="Proteomes" id="UP000195402">
    <property type="component" value="Unassembled WGS sequence"/>
</dbReference>
<evidence type="ECO:0000256" key="4">
    <source>
        <dbReference type="ARBA" id="ARBA00023002"/>
    </source>
</evidence>
<comment type="subcellular location">
    <subcellularLocation>
        <location evidence="1">Membrane</location>
    </subcellularLocation>
</comment>
<evidence type="ECO:0000313" key="12">
    <source>
        <dbReference type="Proteomes" id="UP000195402"/>
    </source>
</evidence>
<dbReference type="OMA" id="AVGHRIC"/>
<feature type="binding site" description="axial binding residue" evidence="7">
    <location>
        <position position="477"/>
    </location>
    <ligand>
        <name>heme</name>
        <dbReference type="ChEBI" id="CHEBI:30413"/>
    </ligand>
    <ligandPart>
        <name>Fe</name>
        <dbReference type="ChEBI" id="CHEBI:18248"/>
    </ligandPart>
</feature>
<dbReference type="STRING" id="56857.A0A200PRY5"/>
<dbReference type="PANTHER" id="PTHR47947:SF3">
    <property type="entry name" value="CYTOCHROME P450 81D1-LIKE"/>
    <property type="match status" value="1"/>
</dbReference>
<keyword evidence="6 10" id="KW-0472">Membrane</keyword>
<keyword evidence="10" id="KW-0812">Transmembrane</keyword>
<dbReference type="PANTHER" id="PTHR47947">
    <property type="entry name" value="CYTOCHROME P450 82C3-RELATED"/>
    <property type="match status" value="1"/>
</dbReference>
<comment type="similarity">
    <text evidence="8">Belongs to the cytochrome P450 family.</text>
</comment>
<keyword evidence="4 8" id="KW-0560">Oxidoreductase</keyword>
<dbReference type="CDD" id="cd20653">
    <property type="entry name" value="CYP81"/>
    <property type="match status" value="1"/>
</dbReference>
<evidence type="ECO:0000256" key="8">
    <source>
        <dbReference type="RuleBase" id="RU000461"/>
    </source>
</evidence>
<dbReference type="InterPro" id="IPR036396">
    <property type="entry name" value="Cyt_P450_sf"/>
</dbReference>
<dbReference type="PRINTS" id="PR00463">
    <property type="entry name" value="EP450I"/>
</dbReference>
<evidence type="ECO:0000256" key="6">
    <source>
        <dbReference type="ARBA" id="ARBA00023136"/>
    </source>
</evidence>
<proteinExistence type="inferred from homology"/>
<dbReference type="SUPFAM" id="SSF48264">
    <property type="entry name" value="Cytochrome P450"/>
    <property type="match status" value="1"/>
</dbReference>
<dbReference type="GO" id="GO:0005506">
    <property type="term" value="F:iron ion binding"/>
    <property type="evidence" value="ECO:0007669"/>
    <property type="project" value="InterPro"/>
</dbReference>
<evidence type="ECO:0000256" key="3">
    <source>
        <dbReference type="ARBA" id="ARBA00022723"/>
    </source>
</evidence>
<dbReference type="PRINTS" id="PR00385">
    <property type="entry name" value="P450"/>
</dbReference>
<protein>
    <submittedName>
        <fullName evidence="11">Cytochrome P450</fullName>
    </submittedName>
</protein>
<evidence type="ECO:0000256" key="9">
    <source>
        <dbReference type="SAM" id="Coils"/>
    </source>
</evidence>
<evidence type="ECO:0000313" key="11">
    <source>
        <dbReference type="EMBL" id="OVA01011.1"/>
    </source>
</evidence>
<keyword evidence="8" id="KW-0503">Monooxygenase</keyword>
<dbReference type="GO" id="GO:0020037">
    <property type="term" value="F:heme binding"/>
    <property type="evidence" value="ECO:0007669"/>
    <property type="project" value="InterPro"/>
</dbReference>
<keyword evidence="12" id="KW-1185">Reference proteome</keyword>
<dbReference type="InterPro" id="IPR050651">
    <property type="entry name" value="Plant_Cytochrome_P450_Monoox"/>
</dbReference>
<dbReference type="InterPro" id="IPR017972">
    <property type="entry name" value="Cyt_P450_CS"/>
</dbReference>
<feature type="coiled-coil region" evidence="9">
    <location>
        <begin position="256"/>
        <end position="283"/>
    </location>
</feature>
<dbReference type="Gene3D" id="1.10.630.10">
    <property type="entry name" value="Cytochrome P450"/>
    <property type="match status" value="1"/>
</dbReference>
<evidence type="ECO:0000256" key="7">
    <source>
        <dbReference type="PIRSR" id="PIRSR602401-1"/>
    </source>
</evidence>
<dbReference type="FunFam" id="1.10.630.10:FF:000023">
    <property type="entry name" value="Cytochrome P450 family protein"/>
    <property type="match status" value="1"/>
</dbReference>
<dbReference type="PROSITE" id="PS00086">
    <property type="entry name" value="CYTOCHROME_P450"/>
    <property type="match status" value="1"/>
</dbReference>
<dbReference type="OrthoDB" id="1055148at2759"/>
<evidence type="ECO:0000256" key="2">
    <source>
        <dbReference type="ARBA" id="ARBA00022617"/>
    </source>
</evidence>
<dbReference type="FunCoup" id="A0A200PRY5">
    <property type="interactions" value="367"/>
</dbReference>
<name>A0A200PRY5_MACCD</name>
<gene>
    <name evidence="11" type="ORF">BVC80_8693g23</name>
</gene>
<dbReference type="GO" id="GO:0016705">
    <property type="term" value="F:oxidoreductase activity, acting on paired donors, with incorporation or reduction of molecular oxygen"/>
    <property type="evidence" value="ECO:0007669"/>
    <property type="project" value="InterPro"/>
</dbReference>
<dbReference type="GO" id="GO:0016020">
    <property type="term" value="C:membrane"/>
    <property type="evidence" value="ECO:0007669"/>
    <property type="project" value="UniProtKB-SubCell"/>
</dbReference>
<keyword evidence="9" id="KW-0175">Coiled coil</keyword>
<dbReference type="InParanoid" id="A0A200PRY5"/>
<feature type="transmembrane region" description="Helical" evidence="10">
    <location>
        <begin position="6"/>
        <end position="24"/>
    </location>
</feature>
<evidence type="ECO:0000256" key="1">
    <source>
        <dbReference type="ARBA" id="ARBA00004370"/>
    </source>
</evidence>
<reference evidence="11 12" key="1">
    <citation type="journal article" date="2017" name="Mol. Plant">
        <title>The Genome of Medicinal Plant Macleaya cordata Provides New Insights into Benzylisoquinoline Alkaloids Metabolism.</title>
        <authorList>
            <person name="Liu X."/>
            <person name="Liu Y."/>
            <person name="Huang P."/>
            <person name="Ma Y."/>
            <person name="Qing Z."/>
            <person name="Tang Q."/>
            <person name="Cao H."/>
            <person name="Cheng P."/>
            <person name="Zheng Y."/>
            <person name="Yuan Z."/>
            <person name="Zhou Y."/>
            <person name="Liu J."/>
            <person name="Tang Z."/>
            <person name="Zhuo Y."/>
            <person name="Zhang Y."/>
            <person name="Yu L."/>
            <person name="Huang J."/>
            <person name="Yang P."/>
            <person name="Peng Q."/>
            <person name="Zhang J."/>
            <person name="Jiang W."/>
            <person name="Zhang Z."/>
            <person name="Lin K."/>
            <person name="Ro D.K."/>
            <person name="Chen X."/>
            <person name="Xiong X."/>
            <person name="Shang Y."/>
            <person name="Huang S."/>
            <person name="Zeng J."/>
        </authorList>
    </citation>
    <scope>NUCLEOTIDE SEQUENCE [LARGE SCALE GENOMIC DNA]</scope>
    <source>
        <strain evidence="12">cv. BLH2017</strain>
        <tissue evidence="11">Root</tissue>
    </source>
</reference>
<organism evidence="11 12">
    <name type="scientific">Macleaya cordata</name>
    <name type="common">Five-seeded plume-poppy</name>
    <name type="synonym">Bocconia cordata</name>
    <dbReference type="NCBI Taxonomy" id="56857"/>
    <lineage>
        <taxon>Eukaryota</taxon>
        <taxon>Viridiplantae</taxon>
        <taxon>Streptophyta</taxon>
        <taxon>Embryophyta</taxon>
        <taxon>Tracheophyta</taxon>
        <taxon>Spermatophyta</taxon>
        <taxon>Magnoliopsida</taxon>
        <taxon>Ranunculales</taxon>
        <taxon>Papaveraceae</taxon>
        <taxon>Papaveroideae</taxon>
        <taxon>Macleaya</taxon>
    </lineage>
</organism>